<accession>A0A547PDK7</accession>
<protein>
    <submittedName>
        <fullName evidence="4">Response regulator</fullName>
    </submittedName>
</protein>
<feature type="modified residue" description="4-aspartylphosphate" evidence="2">
    <location>
        <position position="54"/>
    </location>
</feature>
<keyword evidence="5" id="KW-1185">Reference proteome</keyword>
<name>A0A547PDK7_9SPHN</name>
<dbReference type="RefSeq" id="WP_142788417.1">
    <property type="nucleotide sequence ID" value="NZ_VHJK01000001.1"/>
</dbReference>
<evidence type="ECO:0000259" key="3">
    <source>
        <dbReference type="PROSITE" id="PS50110"/>
    </source>
</evidence>
<dbReference type="EMBL" id="VHJK01000001">
    <property type="protein sequence ID" value="TRD12144.1"/>
    <property type="molecule type" value="Genomic_DNA"/>
</dbReference>
<feature type="domain" description="Response regulatory" evidence="3">
    <location>
        <begin position="4"/>
        <end position="115"/>
    </location>
</feature>
<organism evidence="4 5">
    <name type="scientific">Erythrobacter insulae</name>
    <dbReference type="NCBI Taxonomy" id="2584124"/>
    <lineage>
        <taxon>Bacteria</taxon>
        <taxon>Pseudomonadati</taxon>
        <taxon>Pseudomonadota</taxon>
        <taxon>Alphaproteobacteria</taxon>
        <taxon>Sphingomonadales</taxon>
        <taxon>Erythrobacteraceae</taxon>
        <taxon>Erythrobacter/Porphyrobacter group</taxon>
        <taxon>Erythrobacter</taxon>
    </lineage>
</organism>
<evidence type="ECO:0000256" key="2">
    <source>
        <dbReference type="PROSITE-ProRule" id="PRU00169"/>
    </source>
</evidence>
<dbReference type="PROSITE" id="PS50110">
    <property type="entry name" value="RESPONSE_REGULATORY"/>
    <property type="match status" value="1"/>
</dbReference>
<dbReference type="InterPro" id="IPR011006">
    <property type="entry name" value="CheY-like_superfamily"/>
</dbReference>
<reference evidence="4 5" key="1">
    <citation type="submission" date="2019-06" db="EMBL/GenBank/DDBJ databases">
        <title>Erythrobacter insulae sp. nov., isolated from a tidal flat.</title>
        <authorList>
            <person name="Yoon J.-H."/>
        </authorList>
    </citation>
    <scope>NUCLEOTIDE SEQUENCE [LARGE SCALE GENOMIC DNA]</scope>
    <source>
        <strain evidence="4 5">JBTF-M21</strain>
    </source>
</reference>
<dbReference type="SUPFAM" id="SSF52172">
    <property type="entry name" value="CheY-like"/>
    <property type="match status" value="1"/>
</dbReference>
<evidence type="ECO:0000256" key="1">
    <source>
        <dbReference type="ARBA" id="ARBA00022553"/>
    </source>
</evidence>
<dbReference type="Proteomes" id="UP000316343">
    <property type="component" value="Unassembled WGS sequence"/>
</dbReference>
<comment type="caution">
    <text evidence="4">The sequence shown here is derived from an EMBL/GenBank/DDBJ whole genome shotgun (WGS) entry which is preliminary data.</text>
</comment>
<evidence type="ECO:0000313" key="4">
    <source>
        <dbReference type="EMBL" id="TRD12144.1"/>
    </source>
</evidence>
<dbReference type="AlphaFoldDB" id="A0A547PDK7"/>
<dbReference type="Pfam" id="PF00072">
    <property type="entry name" value="Response_reg"/>
    <property type="match status" value="1"/>
</dbReference>
<dbReference type="OrthoDB" id="7774278at2"/>
<proteinExistence type="predicted"/>
<dbReference type="PANTHER" id="PTHR44591:SF24">
    <property type="entry name" value="PROTEIN-GLUTAMATE METHYLESTERASE_PROTEIN-GLUTAMINE GLUTAMINASE 1"/>
    <property type="match status" value="1"/>
</dbReference>
<dbReference type="InterPro" id="IPR001789">
    <property type="entry name" value="Sig_transdc_resp-reg_receiver"/>
</dbReference>
<evidence type="ECO:0000313" key="5">
    <source>
        <dbReference type="Proteomes" id="UP000316343"/>
    </source>
</evidence>
<gene>
    <name evidence="4" type="ORF">FGU71_09915</name>
</gene>
<dbReference type="GO" id="GO:0000160">
    <property type="term" value="P:phosphorelay signal transduction system"/>
    <property type="evidence" value="ECO:0007669"/>
    <property type="project" value="InterPro"/>
</dbReference>
<dbReference type="PANTHER" id="PTHR44591">
    <property type="entry name" value="STRESS RESPONSE REGULATOR PROTEIN 1"/>
    <property type="match status" value="1"/>
</dbReference>
<dbReference type="SMART" id="SM00448">
    <property type="entry name" value="REC"/>
    <property type="match status" value="1"/>
</dbReference>
<keyword evidence="1 2" id="KW-0597">Phosphoprotein</keyword>
<sequence length="118" mass="12855">MTQRILVAEDEMIVAFDLCDTVEEAGFQVEGPHAGISSAMLAFQKQKPDVAILDIQLDDGIVFPLAQKLAEENVPIIFHSGRHTREEVEARFPQATTLAKPCPPAAMIEAVNQVIEAA</sequence>
<dbReference type="InterPro" id="IPR050595">
    <property type="entry name" value="Bact_response_regulator"/>
</dbReference>
<dbReference type="Gene3D" id="3.40.50.2300">
    <property type="match status" value="1"/>
</dbReference>